<dbReference type="Proteomes" id="UP001610063">
    <property type="component" value="Unassembled WGS sequence"/>
</dbReference>
<evidence type="ECO:0008006" key="3">
    <source>
        <dbReference type="Google" id="ProtNLM"/>
    </source>
</evidence>
<evidence type="ECO:0000313" key="1">
    <source>
        <dbReference type="EMBL" id="MFH6984673.1"/>
    </source>
</evidence>
<accession>A0ABW7NAW0</accession>
<keyword evidence="2" id="KW-1185">Reference proteome</keyword>
<sequence length="158" mass="18060">MEQLTFENVWGEKSPALIEEISNKWKSLGVIPPNESPEKRARQVVFLIRNEKRGIVGISTAYNLRVEQLGNHLLAFRSLLDPQYRIPGLFIKLVHSSFDYLESIHHTLEPKPIGLIAEIESPNLLKLRDAVTSTGFVFIGYSARKLPLRVRYFKGAKF</sequence>
<proteinExistence type="predicted"/>
<dbReference type="RefSeq" id="WP_159582414.1">
    <property type="nucleotide sequence ID" value="NZ_JBIPKE010000018.1"/>
</dbReference>
<organism evidence="1 2">
    <name type="scientific">Marinoscillum luteum</name>
    <dbReference type="NCBI Taxonomy" id="861051"/>
    <lineage>
        <taxon>Bacteria</taxon>
        <taxon>Pseudomonadati</taxon>
        <taxon>Bacteroidota</taxon>
        <taxon>Cytophagia</taxon>
        <taxon>Cytophagales</taxon>
        <taxon>Reichenbachiellaceae</taxon>
        <taxon>Marinoscillum</taxon>
    </lineage>
</organism>
<name>A0ABW7NAW0_9BACT</name>
<dbReference type="EMBL" id="JBIPKE010000018">
    <property type="protein sequence ID" value="MFH6984673.1"/>
    <property type="molecule type" value="Genomic_DNA"/>
</dbReference>
<gene>
    <name evidence="1" type="ORF">ACHKAR_14555</name>
</gene>
<reference evidence="1 2" key="1">
    <citation type="journal article" date="2013" name="Int. J. Syst. Evol. Microbiol.">
        <title>Marinoscillum luteum sp. nov., isolated from marine sediment.</title>
        <authorList>
            <person name="Cha I.T."/>
            <person name="Park S.J."/>
            <person name="Kim S.J."/>
            <person name="Kim J.G."/>
            <person name="Jung M.Y."/>
            <person name="Shin K.S."/>
            <person name="Kwon K.K."/>
            <person name="Yang S.H."/>
            <person name="Seo Y.S."/>
            <person name="Rhee S.K."/>
        </authorList>
    </citation>
    <scope>NUCLEOTIDE SEQUENCE [LARGE SCALE GENOMIC DNA]</scope>
    <source>
        <strain evidence="1 2">KCTC 23939</strain>
    </source>
</reference>
<comment type="caution">
    <text evidence="1">The sequence shown here is derived from an EMBL/GenBank/DDBJ whole genome shotgun (WGS) entry which is preliminary data.</text>
</comment>
<protein>
    <recommendedName>
        <fullName evidence="3">N-acetyltransferase domain-containing protein</fullName>
    </recommendedName>
</protein>
<evidence type="ECO:0000313" key="2">
    <source>
        <dbReference type="Proteomes" id="UP001610063"/>
    </source>
</evidence>